<dbReference type="EMBL" id="KV429133">
    <property type="protein sequence ID" value="KZT64299.1"/>
    <property type="molecule type" value="Genomic_DNA"/>
</dbReference>
<reference evidence="2 3" key="1">
    <citation type="journal article" date="2016" name="Mol. Biol. Evol.">
        <title>Comparative Genomics of Early-Diverging Mushroom-Forming Fungi Provides Insights into the Origins of Lignocellulose Decay Capabilities.</title>
        <authorList>
            <person name="Nagy L.G."/>
            <person name="Riley R."/>
            <person name="Tritt A."/>
            <person name="Adam C."/>
            <person name="Daum C."/>
            <person name="Floudas D."/>
            <person name="Sun H."/>
            <person name="Yadav J.S."/>
            <person name="Pangilinan J."/>
            <person name="Larsson K.H."/>
            <person name="Matsuura K."/>
            <person name="Barry K."/>
            <person name="Labutti K."/>
            <person name="Kuo R."/>
            <person name="Ohm R.A."/>
            <person name="Bhattacharya S.S."/>
            <person name="Shirouzu T."/>
            <person name="Yoshinaga Y."/>
            <person name="Martin F.M."/>
            <person name="Grigoriev I.V."/>
            <person name="Hibbett D.S."/>
        </authorList>
    </citation>
    <scope>NUCLEOTIDE SEQUENCE [LARGE SCALE GENOMIC DNA]</scope>
    <source>
        <strain evidence="2 3">L-15889</strain>
    </source>
</reference>
<dbReference type="STRING" id="1314783.A0A165LE68"/>
<gene>
    <name evidence="2" type="ORF">DAEQUDRAFT_769812</name>
</gene>
<feature type="region of interest" description="Disordered" evidence="1">
    <location>
        <begin position="161"/>
        <end position="204"/>
    </location>
</feature>
<protein>
    <submittedName>
        <fullName evidence="2">Uncharacterized protein</fullName>
    </submittedName>
</protein>
<sequence>MANVANVSTIHNIIDSVRSHAATPSEQSARERATYLAVVAHTILTLIRNDMDNGEIQKYNGLYAMLQAQAVADGDDSEQYLKIAEALWTFTLQTFQSTTHRKVTGHAQPAAVPPLGPSMQAVQAQPTSGYAQQGGLNAPPAMTTPSANVIVLPPPCCHRADSAHASPYRQTRPLSPLPLLPAPPPPRTPTPPPPPPPPPSQAPSVYVISTPWHSQTLPLLQSYAVPSPSFSPGMFPVATPIQVPMLVPVPFATPVKSPRMLPQTWPPAWPIWQ</sequence>
<name>A0A165LE68_9APHY</name>
<keyword evidence="3" id="KW-1185">Reference proteome</keyword>
<organism evidence="2 3">
    <name type="scientific">Daedalea quercina L-15889</name>
    <dbReference type="NCBI Taxonomy" id="1314783"/>
    <lineage>
        <taxon>Eukaryota</taxon>
        <taxon>Fungi</taxon>
        <taxon>Dikarya</taxon>
        <taxon>Basidiomycota</taxon>
        <taxon>Agaricomycotina</taxon>
        <taxon>Agaricomycetes</taxon>
        <taxon>Polyporales</taxon>
        <taxon>Fomitopsis</taxon>
    </lineage>
</organism>
<evidence type="ECO:0000313" key="2">
    <source>
        <dbReference type="EMBL" id="KZT64299.1"/>
    </source>
</evidence>
<feature type="compositionally biased region" description="Pro residues" evidence="1">
    <location>
        <begin position="175"/>
        <end position="201"/>
    </location>
</feature>
<dbReference type="Proteomes" id="UP000076727">
    <property type="component" value="Unassembled WGS sequence"/>
</dbReference>
<dbReference type="AlphaFoldDB" id="A0A165LE68"/>
<evidence type="ECO:0000256" key="1">
    <source>
        <dbReference type="SAM" id="MobiDB-lite"/>
    </source>
</evidence>
<proteinExistence type="predicted"/>
<dbReference type="OrthoDB" id="10592249at2759"/>
<evidence type="ECO:0000313" key="3">
    <source>
        <dbReference type="Proteomes" id="UP000076727"/>
    </source>
</evidence>
<accession>A0A165LE68</accession>